<evidence type="ECO:0000313" key="2">
    <source>
        <dbReference type="Proteomes" id="UP000249818"/>
    </source>
</evidence>
<reference evidence="2" key="1">
    <citation type="submission" date="2018-05" db="EMBL/GenBank/DDBJ databases">
        <authorList>
            <person name="Hao L."/>
        </authorList>
    </citation>
    <scope>NUCLEOTIDE SEQUENCE [LARGE SCALE GENOMIC DNA]</scope>
</reference>
<proteinExistence type="predicted"/>
<name>A0A2X3L0U1_9BACT</name>
<keyword evidence="2" id="KW-1185">Reference proteome</keyword>
<dbReference type="AlphaFoldDB" id="A0A2X3L0U1"/>
<protein>
    <submittedName>
        <fullName evidence="1">Uncharacterized protein</fullName>
    </submittedName>
</protein>
<organism evidence="1 2">
    <name type="scientific">Candidatus Bipolaricaulis anaerobius</name>
    <dbReference type="NCBI Taxonomy" id="2026885"/>
    <lineage>
        <taxon>Bacteria</taxon>
        <taxon>Candidatus Bipolaricaulota</taxon>
        <taxon>Candidatus Bipolaricaulia</taxon>
        <taxon>Candidatus Bipolaricaulales</taxon>
        <taxon>Candidatus Bipolaricaulaceae</taxon>
        <taxon>Candidatus Bipolaricaulis</taxon>
    </lineage>
</organism>
<dbReference type="KEGG" id="bana:BARAN1_0785"/>
<sequence length="202" mass="21894">MTRDLCAICGERVGDRRCPGLDRSLCSTCCGAHRGRSVRCPPDCAYGRVAEERLRERRARELERAWVLWYRELASSGEEGIWPHVELLAEALAALVRDGGGTDAEVEGALRHLDRALSPVVLVPTPPPPLGRALAEEGLLPLVQEGKLDGEGLRKAVQAFVAWLAAYQAPDEPLKFVRGLLGLFPPLPPEPAGLIVRPPGTA</sequence>
<evidence type="ECO:0000313" key="1">
    <source>
        <dbReference type="EMBL" id="SQD92809.1"/>
    </source>
</evidence>
<accession>A0A2X3L0U1</accession>
<dbReference type="EMBL" id="LS483254">
    <property type="protein sequence ID" value="SQD92809.1"/>
    <property type="molecule type" value="Genomic_DNA"/>
</dbReference>
<dbReference type="RefSeq" id="WP_122031033.1">
    <property type="nucleotide sequence ID" value="NZ_LS483254.1"/>
</dbReference>
<dbReference type="OrthoDB" id="5419571at2"/>
<gene>
    <name evidence="1" type="ORF">BARAN1_0785</name>
</gene>
<dbReference type="Proteomes" id="UP000249818">
    <property type="component" value="Chromosome BARAN1"/>
</dbReference>